<keyword evidence="2" id="KW-1003">Cell membrane</keyword>
<evidence type="ECO:0000313" key="10">
    <source>
        <dbReference type="Proteomes" id="UP000008922"/>
    </source>
</evidence>
<protein>
    <submittedName>
        <fullName evidence="9">Hypothetical membrane protein</fullName>
    </submittedName>
</protein>
<keyword evidence="6 8" id="KW-1133">Transmembrane helix</keyword>
<feature type="transmembrane region" description="Helical" evidence="8">
    <location>
        <begin position="373"/>
        <end position="390"/>
    </location>
</feature>
<evidence type="ECO:0000256" key="7">
    <source>
        <dbReference type="ARBA" id="ARBA00023136"/>
    </source>
</evidence>
<evidence type="ECO:0000313" key="9">
    <source>
        <dbReference type="EMBL" id="BAJ62812.1"/>
    </source>
</evidence>
<dbReference type="RefSeq" id="WP_013559205.1">
    <property type="nucleotide sequence ID" value="NC_014960.1"/>
</dbReference>
<evidence type="ECO:0000256" key="2">
    <source>
        <dbReference type="ARBA" id="ARBA00022475"/>
    </source>
</evidence>
<evidence type="ECO:0000256" key="5">
    <source>
        <dbReference type="ARBA" id="ARBA00022692"/>
    </source>
</evidence>
<keyword evidence="5 8" id="KW-0812">Transmembrane</keyword>
<keyword evidence="3" id="KW-0328">Glycosyltransferase</keyword>
<comment type="subcellular location">
    <subcellularLocation>
        <location evidence="1">Cell membrane</location>
        <topology evidence="1">Multi-pass membrane protein</topology>
    </subcellularLocation>
</comment>
<dbReference type="Proteomes" id="UP000008922">
    <property type="component" value="Chromosome"/>
</dbReference>
<feature type="transmembrane region" description="Helical" evidence="8">
    <location>
        <begin position="60"/>
        <end position="81"/>
    </location>
</feature>
<dbReference type="InParanoid" id="E8N2K6"/>
<dbReference type="GO" id="GO:0016763">
    <property type="term" value="F:pentosyltransferase activity"/>
    <property type="evidence" value="ECO:0007669"/>
    <property type="project" value="TreeGrafter"/>
</dbReference>
<feature type="transmembrane region" description="Helical" evidence="8">
    <location>
        <begin position="267"/>
        <end position="287"/>
    </location>
</feature>
<dbReference type="GO" id="GO:0005886">
    <property type="term" value="C:plasma membrane"/>
    <property type="evidence" value="ECO:0007669"/>
    <property type="project" value="UniProtKB-SubCell"/>
</dbReference>
<accession>E8N2K6</accession>
<feature type="transmembrane region" description="Helical" evidence="8">
    <location>
        <begin position="154"/>
        <end position="172"/>
    </location>
</feature>
<evidence type="ECO:0000256" key="4">
    <source>
        <dbReference type="ARBA" id="ARBA00022679"/>
    </source>
</evidence>
<dbReference type="InterPro" id="IPR050297">
    <property type="entry name" value="LipidA_mod_glycosyltrf_83"/>
</dbReference>
<proteinExistence type="predicted"/>
<feature type="transmembrane region" description="Helical" evidence="8">
    <location>
        <begin position="231"/>
        <end position="255"/>
    </location>
</feature>
<evidence type="ECO:0000256" key="6">
    <source>
        <dbReference type="ARBA" id="ARBA00022989"/>
    </source>
</evidence>
<sequence>MPFLRRQSPMEFDLSLPDGAKRVRVLTESGHLVVEIRSEKGEVLERHESHAPSGMARWRAVFPVIAFWLALALYLAVRLTALSDFPVYFFSDEAIQTMLAADLLRDGFRGYTGEFLPPYFPNGGQYNLSLSVYLQVIPNLLFPRSVEVTRATSVFMTLIAALSVGLILQKIFASRFPWLSVLVLSLTPAWFLHSRTAFETALATTFFAAFLYFYLLYLSNHPLSLPWAVTFAALTFYSYAPMRLVIATLAVLLVILDWRRHWQNPRITLISTGLGILWLIPFVRFLVLHPAELNQHLTILGSYWVADLSLVEKLRRAGEIYLNLLSPAYWWGEPRFDIIRHVMKGYGHLPRLLAPFTVLGFLWALARMIRGDARARTLFLAWIMGPLGAVLVGEGITRVLCMVIPLTLFTALGLEKTLEVLKREHHWQDLHIPALVKGNGLLVVLYLALAWANVAMLNDALSHAALWTQDYGLNGLQYGGRQVFAEIQNRLKHEPGLKVVLTPTWANGTDVLARFFLPQDPPPVEINSYLAYTETYRPFIPEKTVFVMTAEEYRELPRQYFSEIEIEHELYYPDGSPGFYFVRLRYVPDFEEILAREQAERLKPIEETVEVYGMALTISHTRLDMGELPHIFDRNPSTLIRTAGINPLTLKVVFPVPQVIGQVSLRIGGAPSQVKLSFWQAGENTPHVVEQEIPQDPLPRTVSIPLENPLEVSALQVELWNASDGADGHVHLWELEWSQTP</sequence>
<dbReference type="PANTHER" id="PTHR33908">
    <property type="entry name" value="MANNOSYLTRANSFERASE YKCB-RELATED"/>
    <property type="match status" value="1"/>
</dbReference>
<dbReference type="OrthoDB" id="137357at2"/>
<dbReference type="STRING" id="926569.ANT_07780"/>
<evidence type="ECO:0000256" key="1">
    <source>
        <dbReference type="ARBA" id="ARBA00004651"/>
    </source>
</evidence>
<keyword evidence="10" id="KW-1185">Reference proteome</keyword>
<dbReference type="AlphaFoldDB" id="E8N2K6"/>
<dbReference type="KEGG" id="atm:ANT_07780"/>
<evidence type="ECO:0000256" key="8">
    <source>
        <dbReference type="SAM" id="Phobius"/>
    </source>
</evidence>
<name>E8N2K6_ANATU</name>
<dbReference type="PANTHER" id="PTHR33908:SF3">
    <property type="entry name" value="UNDECAPRENYL PHOSPHATE-ALPHA-4-AMINO-4-DEOXY-L-ARABINOSE ARABINOSYL TRANSFERASE"/>
    <property type="match status" value="1"/>
</dbReference>
<dbReference type="eggNOG" id="COG1807">
    <property type="taxonomic scope" value="Bacteria"/>
</dbReference>
<gene>
    <name evidence="9" type="ordered locus">ANT_07780</name>
</gene>
<feature type="transmembrane region" description="Helical" evidence="8">
    <location>
        <begin position="201"/>
        <end position="219"/>
    </location>
</feature>
<evidence type="ECO:0000256" key="3">
    <source>
        <dbReference type="ARBA" id="ARBA00022676"/>
    </source>
</evidence>
<reference evidence="9 10" key="1">
    <citation type="submission" date="2010-12" db="EMBL/GenBank/DDBJ databases">
        <title>Whole genome sequence of Anaerolinea thermophila UNI-1.</title>
        <authorList>
            <person name="Narita-Yamada S."/>
            <person name="Kishi E."/>
            <person name="Watanabe Y."/>
            <person name="Takasaki K."/>
            <person name="Ankai A."/>
            <person name="Oguchi A."/>
            <person name="Fukui S."/>
            <person name="Takahashi M."/>
            <person name="Yashiro I."/>
            <person name="Hosoyama A."/>
            <person name="Sekiguchi Y."/>
            <person name="Hanada S."/>
            <person name="Fujita N."/>
        </authorList>
    </citation>
    <scope>NUCLEOTIDE SEQUENCE [LARGE SCALE GENOMIC DNA]</scope>
    <source>
        <strain evidence="10">DSM 14523 / JCM 11388 / NBRC 100420 / UNI-1</strain>
    </source>
</reference>
<keyword evidence="4" id="KW-0808">Transferase</keyword>
<dbReference type="HOGENOM" id="CLU_401534_0_0_0"/>
<feature type="transmembrane region" description="Helical" evidence="8">
    <location>
        <begin position="349"/>
        <end position="366"/>
    </location>
</feature>
<organism evidence="9 10">
    <name type="scientific">Anaerolinea thermophila (strain DSM 14523 / JCM 11388 / NBRC 100420 / UNI-1)</name>
    <dbReference type="NCBI Taxonomy" id="926569"/>
    <lineage>
        <taxon>Bacteria</taxon>
        <taxon>Bacillati</taxon>
        <taxon>Chloroflexota</taxon>
        <taxon>Anaerolineae</taxon>
        <taxon>Anaerolineales</taxon>
        <taxon>Anaerolineaceae</taxon>
        <taxon>Anaerolinea</taxon>
    </lineage>
</organism>
<dbReference type="GO" id="GO:0010041">
    <property type="term" value="P:response to iron(III) ion"/>
    <property type="evidence" value="ECO:0007669"/>
    <property type="project" value="TreeGrafter"/>
</dbReference>
<dbReference type="GO" id="GO:0009103">
    <property type="term" value="P:lipopolysaccharide biosynthetic process"/>
    <property type="evidence" value="ECO:0007669"/>
    <property type="project" value="UniProtKB-ARBA"/>
</dbReference>
<dbReference type="EMBL" id="AP012029">
    <property type="protein sequence ID" value="BAJ62812.1"/>
    <property type="molecule type" value="Genomic_DNA"/>
</dbReference>
<keyword evidence="7 8" id="KW-0472">Membrane</keyword>